<dbReference type="GO" id="GO:0008237">
    <property type="term" value="F:metallopeptidase activity"/>
    <property type="evidence" value="ECO:0007669"/>
    <property type="project" value="InterPro"/>
</dbReference>
<organism evidence="1 2">
    <name type="scientific">Spirosoma sordidisoli</name>
    <dbReference type="NCBI Taxonomy" id="2502893"/>
    <lineage>
        <taxon>Bacteria</taxon>
        <taxon>Pseudomonadati</taxon>
        <taxon>Bacteroidota</taxon>
        <taxon>Cytophagia</taxon>
        <taxon>Cytophagales</taxon>
        <taxon>Cytophagaceae</taxon>
        <taxon>Spirosoma</taxon>
    </lineage>
</organism>
<reference evidence="1 2" key="1">
    <citation type="submission" date="2019-01" db="EMBL/GenBank/DDBJ databases">
        <title>Spirosoma flava sp. nov., a propanil-degrading bacterium isolated from herbicide-contaminated soil.</title>
        <authorList>
            <person name="Zhang L."/>
            <person name="Jiang J.-D."/>
        </authorList>
    </citation>
    <scope>NUCLEOTIDE SEQUENCE [LARGE SCALE GENOMIC DNA]</scope>
    <source>
        <strain evidence="1 2">TY50</strain>
    </source>
</reference>
<dbReference type="Proteomes" id="UP000290407">
    <property type="component" value="Unassembled WGS sequence"/>
</dbReference>
<dbReference type="InterPro" id="IPR036116">
    <property type="entry name" value="FN3_sf"/>
</dbReference>
<gene>
    <name evidence="1" type="ORF">EQG79_27150</name>
</gene>
<proteinExistence type="predicted"/>
<evidence type="ECO:0000313" key="2">
    <source>
        <dbReference type="Proteomes" id="UP000290407"/>
    </source>
</evidence>
<dbReference type="SUPFAM" id="SSF49265">
    <property type="entry name" value="Fibronectin type III"/>
    <property type="match status" value="1"/>
</dbReference>
<dbReference type="InterPro" id="IPR024653">
    <property type="entry name" value="Peptidase_M10/M27/M57"/>
</dbReference>
<keyword evidence="2" id="KW-1185">Reference proteome</keyword>
<evidence type="ECO:0008006" key="3">
    <source>
        <dbReference type="Google" id="ProtNLM"/>
    </source>
</evidence>
<name>A0A4Q2UHV4_9BACT</name>
<dbReference type="AlphaFoldDB" id="A0A4Q2UHV4"/>
<dbReference type="Gene3D" id="3.40.390.10">
    <property type="entry name" value="Collagenase (Catalytic Domain)"/>
    <property type="match status" value="1"/>
</dbReference>
<sequence>MKVSLHFFLRLFRGLRPLSLLLLLNNSCQPVTDSLRPQAGQVDNSPAVRAYIRSLGCPDSLIHDAGDHFLADGDMLFPKNMALLGQAITTDAAEEQAYVPTGGLIWNGLRQKRVRLTTTRTMSVYEPEIRAAMTLWNNSGSNIRFELVNRTTPYDVIVTQTVDPSLDDYYALAESPRNGKPGPHIIVNLTYFNPLARSQKITVLAHELGHTLGLAHTDWAAKNEPTRIDLAYTPTVERASIMNADLTQSGWPTRLTANDAKALRVIYPKTPYNIKLNWINPTTLRISWSGPLHPVKGYYVKVTPVDMESNGIPRTLWVVGTRAGLNVNVANPVCQCSVASLYEVEVQTVYNDDAPPGKLSRSAWTDTAILYAR</sequence>
<comment type="caution">
    <text evidence="1">The sequence shown here is derived from an EMBL/GenBank/DDBJ whole genome shotgun (WGS) entry which is preliminary data.</text>
</comment>
<evidence type="ECO:0000313" key="1">
    <source>
        <dbReference type="EMBL" id="RYC67051.1"/>
    </source>
</evidence>
<dbReference type="Pfam" id="PF12388">
    <property type="entry name" value="Peptidase_M57"/>
    <property type="match status" value="1"/>
</dbReference>
<dbReference type="EMBL" id="SBLB01000010">
    <property type="protein sequence ID" value="RYC67051.1"/>
    <property type="molecule type" value="Genomic_DNA"/>
</dbReference>
<dbReference type="RefSeq" id="WP_129605881.1">
    <property type="nucleotide sequence ID" value="NZ_SBLB01000010.1"/>
</dbReference>
<accession>A0A4Q2UHV4</accession>
<dbReference type="InterPro" id="IPR024079">
    <property type="entry name" value="MetalloPept_cat_dom_sf"/>
</dbReference>
<dbReference type="SUPFAM" id="SSF55486">
    <property type="entry name" value="Metalloproteases ('zincins'), catalytic domain"/>
    <property type="match status" value="1"/>
</dbReference>
<protein>
    <recommendedName>
        <fullName evidence="3">Matrixin family metalloprotease</fullName>
    </recommendedName>
</protein>